<keyword evidence="6" id="KW-1185">Reference proteome</keyword>
<protein>
    <submittedName>
        <fullName evidence="5">SAM-dependent methyltransferase</fullName>
    </submittedName>
</protein>
<gene>
    <name evidence="5" type="ORF">BKA16_002681</name>
</gene>
<accession>A0A840F3V4</accession>
<dbReference type="RefSeq" id="WP_183371104.1">
    <property type="nucleotide sequence ID" value="NZ_BAABHL010000003.1"/>
</dbReference>
<dbReference type="SUPFAM" id="SSF53335">
    <property type="entry name" value="S-adenosyl-L-methionine-dependent methyltransferases"/>
    <property type="match status" value="1"/>
</dbReference>
<feature type="domain" description="Methyltransferase type 11" evidence="4">
    <location>
        <begin position="37"/>
        <end position="125"/>
    </location>
</feature>
<dbReference type="InterPro" id="IPR029063">
    <property type="entry name" value="SAM-dependent_MTases_sf"/>
</dbReference>
<organism evidence="5 6">
    <name type="scientific">Gordonia humi</name>
    <dbReference type="NCBI Taxonomy" id="686429"/>
    <lineage>
        <taxon>Bacteria</taxon>
        <taxon>Bacillati</taxon>
        <taxon>Actinomycetota</taxon>
        <taxon>Actinomycetes</taxon>
        <taxon>Mycobacteriales</taxon>
        <taxon>Gordoniaceae</taxon>
        <taxon>Gordonia</taxon>
    </lineage>
</organism>
<keyword evidence="3 5" id="KW-0808">Transferase</keyword>
<reference evidence="5 6" key="1">
    <citation type="submission" date="2020-08" db="EMBL/GenBank/DDBJ databases">
        <title>Sequencing the genomes of 1000 actinobacteria strains.</title>
        <authorList>
            <person name="Klenk H.-P."/>
        </authorList>
    </citation>
    <scope>NUCLEOTIDE SEQUENCE [LARGE SCALE GENOMIC DNA]</scope>
    <source>
        <strain evidence="5 6">DSM 45298</strain>
    </source>
</reference>
<evidence type="ECO:0000256" key="2">
    <source>
        <dbReference type="ARBA" id="ARBA00022603"/>
    </source>
</evidence>
<dbReference type="GO" id="GO:0008757">
    <property type="term" value="F:S-adenosylmethionine-dependent methyltransferase activity"/>
    <property type="evidence" value="ECO:0007669"/>
    <property type="project" value="InterPro"/>
</dbReference>
<dbReference type="PANTHER" id="PTHR44942">
    <property type="entry name" value="METHYLTRANSF_11 DOMAIN-CONTAINING PROTEIN"/>
    <property type="match status" value="1"/>
</dbReference>
<dbReference type="PANTHER" id="PTHR44942:SF4">
    <property type="entry name" value="METHYLTRANSFERASE TYPE 11 DOMAIN-CONTAINING PROTEIN"/>
    <property type="match status" value="1"/>
</dbReference>
<dbReference type="Proteomes" id="UP000551501">
    <property type="component" value="Unassembled WGS sequence"/>
</dbReference>
<dbReference type="InterPro" id="IPR051052">
    <property type="entry name" value="Diverse_substrate_MTase"/>
</dbReference>
<name>A0A840F3V4_9ACTN</name>
<comment type="caution">
    <text evidence="5">The sequence shown here is derived from an EMBL/GenBank/DDBJ whole genome shotgun (WGS) entry which is preliminary data.</text>
</comment>
<comment type="similarity">
    <text evidence="1">Belongs to the methyltransferase superfamily.</text>
</comment>
<dbReference type="AlphaFoldDB" id="A0A840F3V4"/>
<dbReference type="GO" id="GO:0032259">
    <property type="term" value="P:methylation"/>
    <property type="evidence" value="ECO:0007669"/>
    <property type="project" value="UniProtKB-KW"/>
</dbReference>
<dbReference type="InterPro" id="IPR013216">
    <property type="entry name" value="Methyltransf_11"/>
</dbReference>
<evidence type="ECO:0000313" key="6">
    <source>
        <dbReference type="Proteomes" id="UP000551501"/>
    </source>
</evidence>
<dbReference type="EMBL" id="JACIFP010000001">
    <property type="protein sequence ID" value="MBB4136129.1"/>
    <property type="molecule type" value="Genomic_DNA"/>
</dbReference>
<evidence type="ECO:0000259" key="4">
    <source>
        <dbReference type="Pfam" id="PF08241"/>
    </source>
</evidence>
<evidence type="ECO:0000313" key="5">
    <source>
        <dbReference type="EMBL" id="MBB4136129.1"/>
    </source>
</evidence>
<keyword evidence="2 5" id="KW-0489">Methyltransferase</keyword>
<dbReference type="CDD" id="cd02440">
    <property type="entry name" value="AdoMet_MTases"/>
    <property type="match status" value="1"/>
</dbReference>
<evidence type="ECO:0000256" key="1">
    <source>
        <dbReference type="ARBA" id="ARBA00008361"/>
    </source>
</evidence>
<evidence type="ECO:0000256" key="3">
    <source>
        <dbReference type="ARBA" id="ARBA00022679"/>
    </source>
</evidence>
<sequence length="241" mass="26628">MTWFADGGADYAAHRPTYTVELADVLAALAPDRALAVDIGCGTGQLTVLLADRFDEAIGIDPSQSQIDAAVAAPNIEYRVGPAERLDLADGRASLITAAQAAHWFDLPAFYDEVRRIARPGGVLALITYGAVVLDDDLTARFDRFYRDEIGPYWPPERAHVDSRYADLPFPFDRVDVAAPPIRRDWTLDEFVDYLGTWSATRRARDAGRTDLLDALRVDLAPVWGERRRVTWPVTVVAGTL</sequence>
<proteinExistence type="inferred from homology"/>
<dbReference type="Pfam" id="PF08241">
    <property type="entry name" value="Methyltransf_11"/>
    <property type="match status" value="1"/>
</dbReference>
<dbReference type="Gene3D" id="3.40.50.150">
    <property type="entry name" value="Vaccinia Virus protein VP39"/>
    <property type="match status" value="1"/>
</dbReference>